<dbReference type="InterPro" id="IPR023828">
    <property type="entry name" value="Peptidase_S8_Ser-AS"/>
</dbReference>
<keyword evidence="5 7" id="KW-0720">Serine protease</keyword>
<dbReference type="InterPro" id="IPR045051">
    <property type="entry name" value="SBT"/>
</dbReference>
<evidence type="ECO:0000256" key="3">
    <source>
        <dbReference type="ARBA" id="ARBA00022729"/>
    </source>
</evidence>
<feature type="domain" description="Peptidase S8/S53" evidence="9">
    <location>
        <begin position="924"/>
        <end position="1384"/>
    </location>
</feature>
<feature type="domain" description="PA" evidence="10">
    <location>
        <begin position="408"/>
        <end position="481"/>
    </location>
</feature>
<dbReference type="InterPro" id="IPR037045">
    <property type="entry name" value="S8pro/Inhibitor_I9_sf"/>
</dbReference>
<dbReference type="InterPro" id="IPR036852">
    <property type="entry name" value="Peptidase_S8/S53_dom_sf"/>
</dbReference>
<organism evidence="13 14">
    <name type="scientific">Brassica napus</name>
    <name type="common">Rape</name>
    <dbReference type="NCBI Taxonomy" id="3708"/>
    <lineage>
        <taxon>Eukaryota</taxon>
        <taxon>Viridiplantae</taxon>
        <taxon>Streptophyta</taxon>
        <taxon>Embryophyta</taxon>
        <taxon>Tracheophyta</taxon>
        <taxon>Spermatophyta</taxon>
        <taxon>Magnoliopsida</taxon>
        <taxon>eudicotyledons</taxon>
        <taxon>Gunneridae</taxon>
        <taxon>Pentapetalae</taxon>
        <taxon>rosids</taxon>
        <taxon>malvids</taxon>
        <taxon>Brassicales</taxon>
        <taxon>Brassicaceae</taxon>
        <taxon>Brassiceae</taxon>
        <taxon>Brassica</taxon>
    </lineage>
</organism>
<dbReference type="Pfam" id="PF05922">
    <property type="entry name" value="Inhibitor_I9"/>
    <property type="match status" value="2"/>
</dbReference>
<dbReference type="InterPro" id="IPR010259">
    <property type="entry name" value="S8pro/Inhibitor_I9"/>
</dbReference>
<dbReference type="EMBL" id="JAGKQM010000009">
    <property type="protein sequence ID" value="KAH0910981.1"/>
    <property type="molecule type" value="Genomic_DNA"/>
</dbReference>
<evidence type="ECO:0000256" key="8">
    <source>
        <dbReference type="SAM" id="SignalP"/>
    </source>
</evidence>
<evidence type="ECO:0000256" key="2">
    <source>
        <dbReference type="ARBA" id="ARBA00022670"/>
    </source>
</evidence>
<evidence type="ECO:0000256" key="1">
    <source>
        <dbReference type="ARBA" id="ARBA00011073"/>
    </source>
</evidence>
<dbReference type="PANTHER" id="PTHR10795">
    <property type="entry name" value="PROPROTEIN CONVERTASE SUBTILISIN/KEXIN"/>
    <property type="match status" value="1"/>
</dbReference>
<dbReference type="Pfam" id="PF02225">
    <property type="entry name" value="PA"/>
    <property type="match status" value="2"/>
</dbReference>
<comment type="similarity">
    <text evidence="1 7">Belongs to the peptidase S8 family.</text>
</comment>
<evidence type="ECO:0000259" key="12">
    <source>
        <dbReference type="Pfam" id="PF17766"/>
    </source>
</evidence>
<feature type="active site" description="Charge relay system" evidence="7">
    <location>
        <position position="933"/>
    </location>
</feature>
<dbReference type="PROSITE" id="PS00138">
    <property type="entry name" value="SUBTILASE_SER"/>
    <property type="match status" value="2"/>
</dbReference>
<dbReference type="Gene3D" id="3.30.70.80">
    <property type="entry name" value="Peptidase S8 propeptide/proteinase inhibitor I9"/>
    <property type="match status" value="2"/>
</dbReference>
<dbReference type="Gene3D" id="3.40.50.200">
    <property type="entry name" value="Peptidase S8/S53 domain"/>
    <property type="match status" value="2"/>
</dbReference>
<evidence type="ECO:0000313" key="13">
    <source>
        <dbReference type="EMBL" id="KAH0910981.1"/>
    </source>
</evidence>
<gene>
    <name evidence="13" type="ORF">HID58_034302</name>
</gene>
<dbReference type="PROSITE" id="PS00137">
    <property type="entry name" value="SUBTILASE_HIS"/>
    <property type="match status" value="2"/>
</dbReference>
<evidence type="ECO:0000256" key="4">
    <source>
        <dbReference type="ARBA" id="ARBA00022801"/>
    </source>
</evidence>
<protein>
    <submittedName>
        <fullName evidence="13">Uncharacterized protein</fullName>
    </submittedName>
</protein>
<accession>A0ABQ8C1N4</accession>
<feature type="domain" description="Inhibitor I9" evidence="11">
    <location>
        <begin position="26"/>
        <end position="104"/>
    </location>
</feature>
<feature type="domain" description="PA" evidence="10">
    <location>
        <begin position="1192"/>
        <end position="1264"/>
    </location>
</feature>
<dbReference type="Gene3D" id="2.60.40.2310">
    <property type="match status" value="2"/>
</dbReference>
<reference evidence="13 14" key="1">
    <citation type="submission" date="2021-05" db="EMBL/GenBank/DDBJ databases">
        <title>Genome Assembly of Synthetic Allotetraploid Brassica napus Reveals Homoeologous Exchanges between Subgenomes.</title>
        <authorList>
            <person name="Davis J.T."/>
        </authorList>
    </citation>
    <scope>NUCLEOTIDE SEQUENCE [LARGE SCALE GENOMIC DNA]</scope>
    <source>
        <strain evidence="14">cv. Da-Ae</strain>
        <tissue evidence="13">Seedling</tissue>
    </source>
</reference>
<evidence type="ECO:0000256" key="6">
    <source>
        <dbReference type="ARBA" id="ARBA00023180"/>
    </source>
</evidence>
<evidence type="ECO:0000259" key="11">
    <source>
        <dbReference type="Pfam" id="PF05922"/>
    </source>
</evidence>
<dbReference type="Proteomes" id="UP000824890">
    <property type="component" value="Unassembled WGS sequence"/>
</dbReference>
<dbReference type="InterPro" id="IPR003137">
    <property type="entry name" value="PA_domain"/>
</dbReference>
<keyword evidence="4 7" id="KW-0378">Hydrolase</keyword>
<evidence type="ECO:0000256" key="7">
    <source>
        <dbReference type="PROSITE-ProRule" id="PRU01240"/>
    </source>
</evidence>
<feature type="active site" description="Charge relay system" evidence="7">
    <location>
        <position position="1008"/>
    </location>
</feature>
<feature type="domain" description="Inhibitor I9" evidence="11">
    <location>
        <begin position="820"/>
        <end position="898"/>
    </location>
</feature>
<dbReference type="PROSITE" id="PS51892">
    <property type="entry name" value="SUBTILASE"/>
    <property type="match status" value="2"/>
</dbReference>
<dbReference type="SUPFAM" id="SSF52743">
    <property type="entry name" value="Subtilisin-like"/>
    <property type="match status" value="2"/>
</dbReference>
<feature type="active site" description="Charge relay system" evidence="7">
    <location>
        <position position="1343"/>
    </location>
</feature>
<name>A0ABQ8C1N4_BRANA</name>
<keyword evidence="14" id="KW-1185">Reference proteome</keyword>
<dbReference type="PRINTS" id="PR00723">
    <property type="entry name" value="SUBTILISIN"/>
</dbReference>
<feature type="active site" description="Charge relay system" evidence="7">
    <location>
        <position position="560"/>
    </location>
</feature>
<feature type="domain" description="Peptidase S8/S53" evidence="9">
    <location>
        <begin position="215"/>
        <end position="596"/>
    </location>
</feature>
<feature type="chain" id="PRO_5045914368" evidence="8">
    <location>
        <begin position="23"/>
        <end position="1565"/>
    </location>
</feature>
<dbReference type="CDD" id="cd02120">
    <property type="entry name" value="PA_subtilisin_like"/>
    <property type="match status" value="2"/>
</dbReference>
<comment type="caution">
    <text evidence="13">The sequence shown here is derived from an EMBL/GenBank/DDBJ whole genome shotgun (WGS) entry which is preliminary data.</text>
</comment>
<feature type="active site" description="Charge relay system" evidence="7">
    <location>
        <position position="139"/>
    </location>
</feature>
<evidence type="ECO:0000256" key="5">
    <source>
        <dbReference type="ARBA" id="ARBA00022825"/>
    </source>
</evidence>
<dbReference type="Pfam" id="PF00082">
    <property type="entry name" value="Peptidase_S8"/>
    <property type="match status" value="2"/>
</dbReference>
<sequence>MRLLFALVLNLIIVLKVARAGAESKVHIVYLGEKQHDDPKHVTESHHQMLSSLLGSEVEAHDSMVHSYRHGFSGFAAKLTESQAKKIADSPDVVHVIPDSFYELATTRTWDYLGLSVSNPKNLLNDTNMGDQVIIGFIDSAPRDLRFCVVVGVWPESESFNDNGVGPVPSHWKGECQSGENFMSTNCNRKLIGAKYFINGFLAENEGFNSTGSRDYISARDFIGHGTHVASIAGGSFVPNVSYKGLAGGNLRGGAPRARIAIYKACWYVDQLGAVACSSSDILKAMDEAMHDGVDVLSLSLGAQVPLFPETDLRDRIATGAFHAVAKGIIVVCAGGNSGPAAQTVLNTAPWVITVAATTLDRSFLTPITLGNNNVILGQALYTGPEVGFTSLVYPENSGHSNVTFSGVCERLNLNPNGTMRGKVVLCFTTATLFTAVSRAASYVKAAGGVGVIIARNPGYNLTPCRDDFPCVAIDYELGTDILLYIRSTGSPVVKIQPSRTMVGQPVGTKVATFSSRGPNSISPAILKPDIGAPGVSILAATSPDSNSSAGGFDILAGTSMAAPVISGVVALLKAMHPDWSPAAIKSAIVTTAWRTDPFGEQIFAEGSSRKVADPFDYGGGLVNPEKAADPGLIYDMGPKDYILYLCSAGYNDSSISQLVGQVTVCSNPKPSVLDVNLPSLTIPNLKEEVNLTRTVTNVGPVNSVYKVVVEPPLGVRVVVTPKKLVFNSKTKSLSFMVRVSTIHKINTGFYFGSLIWRDSVHNVTIPVSTKNHSKKWNDASILMLVLPRIIFLMNQSLFLVVLSLIILLNVARSGAKSKVHIVYLGEKQHDDPKHVTEYHHQMLSSLLGSKEDAHDSMVYSYRHGFSGFAARLTKSQAKELADSPEVVHVMPDGYYELATTRTWDYLGLSAAHPKNLLNDTNMGEHVIIGVIDTGVWPESESFSDNGVGAIPKRWKGGCEPGEDFKSTNCNRKLIGAKYYINGFLAENDGFNSTKSPDYISPRDFNGHGTHVASIAGGSFVPNVSYKGLAGGTLRGGAPRARIAMYKACWYLEELEGVTCSFSDIMKAMDDAIHDGVDVLSLSLGSRVPLFSETDMRDGIATGAFHAVANGITVVCAGGNAGPSAQTVVNTAPWILTVAATTLDRSFATPITLGNNKVILGQAMYTGPELGFTSLVYPEDPGNSNDTFTGECESLNLNSNRTMAGKIVLCFTTTRGYTTVSRAASFVKRAGGLGLIIARNPGHTLNPCKDDFPCVAVDYELGTDILFYIRSNGSPVVKIQPSRTMVGQPVGSKVATFSSRGPNSISPAILKPDIAAPGVSILAATSPNATFNAGGFVMLSGTSMATPAISGVVALLKSLHPDWSPAAFRSAIVTTAWRTDPFGEQLPAEGSSRKVADPFDYGGGLVNPEKAAEPGLIYDMGPKDYILYLCSVGYNDSSISQLVGKGTVCTDPKPSVLDMNLPSITIPNLKDEVILTRTVTNVGPVHSVYKVVVEPPLGVRVVVTPKKLVFNSKTKSVSFTVRVSTTHKINTGYYFGSLVWSDSVRKVTIPVSVRTQILQNYYDEN</sequence>
<dbReference type="Gene3D" id="3.50.30.30">
    <property type="match status" value="2"/>
</dbReference>
<keyword evidence="6" id="KW-0325">Glycoprotein</keyword>
<evidence type="ECO:0000259" key="9">
    <source>
        <dbReference type="Pfam" id="PF00082"/>
    </source>
</evidence>
<dbReference type="Pfam" id="PF17766">
    <property type="entry name" value="fn3_6"/>
    <property type="match status" value="2"/>
</dbReference>
<evidence type="ECO:0000313" key="14">
    <source>
        <dbReference type="Proteomes" id="UP000824890"/>
    </source>
</evidence>
<proteinExistence type="inferred from homology"/>
<keyword evidence="3 8" id="KW-0732">Signal</keyword>
<feature type="domain" description="Subtilisin-like protease fibronectin type-III" evidence="12">
    <location>
        <begin position="675"/>
        <end position="769"/>
    </location>
</feature>
<feature type="signal peptide" evidence="8">
    <location>
        <begin position="1"/>
        <end position="22"/>
    </location>
</feature>
<dbReference type="InterPro" id="IPR041469">
    <property type="entry name" value="Subtilisin-like_FN3"/>
</dbReference>
<dbReference type="InterPro" id="IPR015500">
    <property type="entry name" value="Peptidase_S8_subtilisin-rel"/>
</dbReference>
<evidence type="ECO:0000259" key="10">
    <source>
        <dbReference type="Pfam" id="PF02225"/>
    </source>
</evidence>
<dbReference type="CDD" id="cd04852">
    <property type="entry name" value="Peptidases_S8_3"/>
    <property type="match status" value="2"/>
</dbReference>
<keyword evidence="2 7" id="KW-0645">Protease</keyword>
<feature type="active site" description="Charge relay system" evidence="7">
    <location>
        <position position="225"/>
    </location>
</feature>
<feature type="domain" description="Subtilisin-like protease fibronectin type-III" evidence="12">
    <location>
        <begin position="1458"/>
        <end position="1553"/>
    </location>
</feature>
<dbReference type="InterPro" id="IPR000209">
    <property type="entry name" value="Peptidase_S8/S53_dom"/>
</dbReference>
<dbReference type="InterPro" id="IPR034197">
    <property type="entry name" value="Peptidases_S8_3"/>
</dbReference>
<dbReference type="InterPro" id="IPR022398">
    <property type="entry name" value="Peptidase_S8_His-AS"/>
</dbReference>